<name>A0AAN9GRG5_9TELE</name>
<evidence type="ECO:0000313" key="2">
    <source>
        <dbReference type="EMBL" id="KAK7123325.1"/>
    </source>
</evidence>
<gene>
    <name evidence="2" type="ORF">R3I93_021670</name>
</gene>
<sequence length="104" mass="11843">MPHFDRRTAEDIHTRPLLGAALTHQQCVCSRSGEENTWQTPPGPHQWMTLLVWPGTADENQQEVRSVKEPLQQYPHPHLPENSSPAAGLKIEEEQNMSITDIRL</sequence>
<organism evidence="2 3">
    <name type="scientific">Phoxinus phoxinus</name>
    <name type="common">Eurasian minnow</name>
    <dbReference type="NCBI Taxonomy" id="58324"/>
    <lineage>
        <taxon>Eukaryota</taxon>
        <taxon>Metazoa</taxon>
        <taxon>Chordata</taxon>
        <taxon>Craniata</taxon>
        <taxon>Vertebrata</taxon>
        <taxon>Euteleostomi</taxon>
        <taxon>Actinopterygii</taxon>
        <taxon>Neopterygii</taxon>
        <taxon>Teleostei</taxon>
        <taxon>Ostariophysi</taxon>
        <taxon>Cypriniformes</taxon>
        <taxon>Leuciscidae</taxon>
        <taxon>Phoxininae</taxon>
        <taxon>Phoxinus</taxon>
    </lineage>
</organism>
<evidence type="ECO:0000256" key="1">
    <source>
        <dbReference type="SAM" id="MobiDB-lite"/>
    </source>
</evidence>
<comment type="caution">
    <text evidence="2">The sequence shown here is derived from an EMBL/GenBank/DDBJ whole genome shotgun (WGS) entry which is preliminary data.</text>
</comment>
<dbReference type="AlphaFoldDB" id="A0AAN9GRG5"/>
<keyword evidence="3" id="KW-1185">Reference proteome</keyword>
<accession>A0AAN9GRG5</accession>
<dbReference type="Proteomes" id="UP001364617">
    <property type="component" value="Unassembled WGS sequence"/>
</dbReference>
<dbReference type="EMBL" id="JAYKXH010000024">
    <property type="protein sequence ID" value="KAK7123325.1"/>
    <property type="molecule type" value="Genomic_DNA"/>
</dbReference>
<proteinExistence type="predicted"/>
<feature type="region of interest" description="Disordered" evidence="1">
    <location>
        <begin position="73"/>
        <end position="104"/>
    </location>
</feature>
<reference evidence="2 3" key="1">
    <citation type="submission" date="2024-02" db="EMBL/GenBank/DDBJ databases">
        <title>Chromosome-level genome assembly of the Eurasian Minnow (Phoxinus phoxinus).</title>
        <authorList>
            <person name="Oriowo T.O."/>
            <person name="Martin S."/>
            <person name="Stange M."/>
            <person name="Chrysostomakis Y."/>
            <person name="Brown T."/>
            <person name="Winkler S."/>
            <person name="Kukowka S."/>
            <person name="Myers E.W."/>
            <person name="Bohne A."/>
        </authorList>
    </citation>
    <scope>NUCLEOTIDE SEQUENCE [LARGE SCALE GENOMIC DNA]</scope>
    <source>
        <strain evidence="2">ZFMK-TIS-60720</strain>
        <tissue evidence="2">Whole Organism</tissue>
    </source>
</reference>
<protein>
    <submittedName>
        <fullName evidence="2">Uncharacterized protein</fullName>
    </submittedName>
</protein>
<evidence type="ECO:0000313" key="3">
    <source>
        <dbReference type="Proteomes" id="UP001364617"/>
    </source>
</evidence>